<evidence type="ECO:0000313" key="2">
    <source>
        <dbReference type="EMBL" id="XAG84385.1"/>
    </source>
</evidence>
<dbReference type="AlphaFoldDB" id="A0AAU6VCC6"/>
<gene>
    <name evidence="2" type="ORF">MRM63_12895</name>
</gene>
<dbReference type="InterPro" id="IPR005309">
    <property type="entry name" value="PapG_chaper-bd_C"/>
</dbReference>
<dbReference type="InterPro" id="IPR038420">
    <property type="entry name" value="PapG_carbohydrate-bd_sf"/>
</dbReference>
<sequence>MKREMLKLIVLFLLLILTSFSLSAEYQHFLFIPNKQIEIHTESVNLEDDTVSVKAFLSGLVNGYQPSRVIYNNCTATHSTIPAKQSKTSWLLIPREFVFQGQRIRVSIDVYNGWRTPTSSIQLPAGYDVKIVQNIIDSRLEICWQIGGTVNTELYWENAQLTFTVSKQGFPPGDYKIPISFYYGYEEHKYSGATVAPIAQLAYILLQHGRKDWFDLDVAVRSRCHLNNYGPVSLSHGRMTSDEANGNKTSPARVSVTCDYNAPVKVELIGNQRVAGRTKNFTRCGSGGTCELTFNGGEYDKTYNTTGNLDIDVISTFHPNPGPAIEGVFSGSGVLKVIFE</sequence>
<dbReference type="EMBL" id="CP095350">
    <property type="protein sequence ID" value="XAG84385.1"/>
    <property type="molecule type" value="Genomic_DNA"/>
</dbReference>
<name>A0AAU6VCC6_UNCXX</name>
<proteinExistence type="predicted"/>
<dbReference type="InterPro" id="IPR036937">
    <property type="entry name" value="Adhesion_dom_fimbrial_sf"/>
</dbReference>
<dbReference type="Gene3D" id="2.60.40.1090">
    <property type="entry name" value="Fimbrial-type adhesion domain"/>
    <property type="match status" value="1"/>
</dbReference>
<reference evidence="2" key="1">
    <citation type="submission" date="2022-03" db="EMBL/GenBank/DDBJ databases">
        <title>Sea Food Isolates.</title>
        <authorList>
            <person name="Li c."/>
        </authorList>
    </citation>
    <scope>NUCLEOTIDE SEQUENCE</scope>
    <source>
        <strain evidence="2">19MO03SA05</strain>
    </source>
</reference>
<dbReference type="GO" id="GO:0009289">
    <property type="term" value="C:pilus"/>
    <property type="evidence" value="ECO:0007669"/>
    <property type="project" value="InterPro"/>
</dbReference>
<feature type="domain" description="PapG chaperone-binding" evidence="1">
    <location>
        <begin position="236"/>
        <end position="337"/>
    </location>
</feature>
<protein>
    <recommendedName>
        <fullName evidence="1">PapG chaperone-binding domain-containing protein</fullName>
    </recommendedName>
</protein>
<dbReference type="GO" id="GO:0007155">
    <property type="term" value="P:cell adhesion"/>
    <property type="evidence" value="ECO:0007669"/>
    <property type="project" value="InterPro"/>
</dbReference>
<dbReference type="Pfam" id="PF03628">
    <property type="entry name" value="PapG_C"/>
    <property type="match status" value="1"/>
</dbReference>
<evidence type="ECO:0000259" key="1">
    <source>
        <dbReference type="Pfam" id="PF03628"/>
    </source>
</evidence>
<accession>A0AAU6VCC6</accession>
<dbReference type="Gene3D" id="2.60.40.1370">
    <property type="entry name" value="Bacterial adhesin receptor binding domain"/>
    <property type="match status" value="1"/>
</dbReference>
<organism evidence="2">
    <name type="scientific">bacterium 19MO03SA05</name>
    <dbReference type="NCBI Taxonomy" id="2920620"/>
    <lineage>
        <taxon>Bacteria</taxon>
    </lineage>
</organism>